<evidence type="ECO:0000313" key="2">
    <source>
        <dbReference type="Proteomes" id="UP000075666"/>
    </source>
</evidence>
<name>A0A150KSA4_9BACI</name>
<comment type="caution">
    <text evidence="1">The sequence shown here is derived from an EMBL/GenBank/DDBJ whole genome shotgun (WGS) entry which is preliminary data.</text>
</comment>
<dbReference type="STRING" id="46224.B4102_0293"/>
<keyword evidence="2" id="KW-1185">Reference proteome</keyword>
<dbReference type="AlphaFoldDB" id="A0A150KSA4"/>
<accession>A0A150KSA4</accession>
<evidence type="ECO:0000313" key="1">
    <source>
        <dbReference type="EMBL" id="KYD02698.1"/>
    </source>
</evidence>
<organism evidence="1 2">
    <name type="scientific">Heyndrickxia sporothermodurans</name>
    <dbReference type="NCBI Taxonomy" id="46224"/>
    <lineage>
        <taxon>Bacteria</taxon>
        <taxon>Bacillati</taxon>
        <taxon>Bacillota</taxon>
        <taxon>Bacilli</taxon>
        <taxon>Bacillales</taxon>
        <taxon>Bacillaceae</taxon>
        <taxon>Heyndrickxia</taxon>
    </lineage>
</organism>
<protein>
    <submittedName>
        <fullName evidence="1">Uncharacterized protein</fullName>
    </submittedName>
</protein>
<dbReference type="EMBL" id="LQYN01000071">
    <property type="protein sequence ID" value="KYD02698.1"/>
    <property type="molecule type" value="Genomic_DNA"/>
</dbReference>
<reference evidence="1 2" key="1">
    <citation type="submission" date="2016-01" db="EMBL/GenBank/DDBJ databases">
        <title>Genome Sequences of Twelve Sporeforming Bacillus Species Isolated from Foods.</title>
        <authorList>
            <person name="Berendsen E.M."/>
            <person name="Wells-Bennik M.H."/>
            <person name="Krawcyk A.O."/>
            <person name="De Jong A."/>
            <person name="Holsappel S."/>
            <person name="Eijlander R.T."/>
            <person name="Kuipers O.P."/>
        </authorList>
    </citation>
    <scope>NUCLEOTIDE SEQUENCE [LARGE SCALE GENOMIC DNA]</scope>
    <source>
        <strain evidence="1 2">B4102</strain>
    </source>
</reference>
<dbReference type="Proteomes" id="UP000075666">
    <property type="component" value="Unassembled WGS sequence"/>
</dbReference>
<gene>
    <name evidence="1" type="ORF">B4102_0293</name>
</gene>
<sequence>MFFITLDYKGFEFEIELFHDETVLYIKKKNDAVMPTQFKHQITAHA</sequence>
<proteinExistence type="predicted"/>